<gene>
    <name evidence="2" type="ORF">O181_034939</name>
</gene>
<dbReference type="InterPro" id="IPR041588">
    <property type="entry name" value="Integrase_H2C2"/>
</dbReference>
<accession>A0A9Q3D1T4</accession>
<feature type="domain" description="Integrase zinc-binding" evidence="1">
    <location>
        <begin position="133"/>
        <end position="190"/>
    </location>
</feature>
<organism evidence="2 3">
    <name type="scientific">Austropuccinia psidii MF-1</name>
    <dbReference type="NCBI Taxonomy" id="1389203"/>
    <lineage>
        <taxon>Eukaryota</taxon>
        <taxon>Fungi</taxon>
        <taxon>Dikarya</taxon>
        <taxon>Basidiomycota</taxon>
        <taxon>Pucciniomycotina</taxon>
        <taxon>Pucciniomycetes</taxon>
        <taxon>Pucciniales</taxon>
        <taxon>Sphaerophragmiaceae</taxon>
        <taxon>Austropuccinia</taxon>
    </lineage>
</organism>
<sequence length="194" mass="22625">MLRWQISIQEYGGSMTIVHKSGHIDKNVDGISRWALANTPERPEWVPQEEHHIKRICFTEIGAEFFNEVKESDIIEKDCHILGQLLMKDCKDLSLSAKLDEIWKKAYGEGRFHLLVIIIYDRTKNMCIQSFKDKTLIDNILHGCHDSVVSGHLSKDRTLERVKTCSWCPNWRKEFLEYCQTCERCQKANRATGK</sequence>
<proteinExistence type="predicted"/>
<protein>
    <recommendedName>
        <fullName evidence="1">Integrase zinc-binding domain-containing protein</fullName>
    </recommendedName>
</protein>
<reference evidence="2" key="1">
    <citation type="submission" date="2021-03" db="EMBL/GenBank/DDBJ databases">
        <title>Draft genome sequence of rust myrtle Austropuccinia psidii MF-1, a brazilian biotype.</title>
        <authorList>
            <person name="Quecine M.C."/>
            <person name="Pachon D.M.R."/>
            <person name="Bonatelli M.L."/>
            <person name="Correr F.H."/>
            <person name="Franceschini L.M."/>
            <person name="Leite T.F."/>
            <person name="Margarido G.R.A."/>
            <person name="Almeida C.A."/>
            <person name="Ferrarezi J.A."/>
            <person name="Labate C.A."/>
        </authorList>
    </citation>
    <scope>NUCLEOTIDE SEQUENCE</scope>
    <source>
        <strain evidence="2">MF-1</strain>
    </source>
</reference>
<evidence type="ECO:0000259" key="1">
    <source>
        <dbReference type="Pfam" id="PF17921"/>
    </source>
</evidence>
<comment type="caution">
    <text evidence="2">The sequence shown here is derived from an EMBL/GenBank/DDBJ whole genome shotgun (WGS) entry which is preliminary data.</text>
</comment>
<dbReference type="EMBL" id="AVOT02012980">
    <property type="protein sequence ID" value="MBW0495224.1"/>
    <property type="molecule type" value="Genomic_DNA"/>
</dbReference>
<dbReference type="Pfam" id="PF17921">
    <property type="entry name" value="Integrase_H2C2"/>
    <property type="match status" value="1"/>
</dbReference>
<evidence type="ECO:0000313" key="2">
    <source>
        <dbReference type="EMBL" id="MBW0495224.1"/>
    </source>
</evidence>
<dbReference type="Gene3D" id="1.10.340.70">
    <property type="match status" value="1"/>
</dbReference>
<name>A0A9Q3D1T4_9BASI</name>
<keyword evidence="3" id="KW-1185">Reference proteome</keyword>
<dbReference type="Proteomes" id="UP000765509">
    <property type="component" value="Unassembled WGS sequence"/>
</dbReference>
<evidence type="ECO:0000313" key="3">
    <source>
        <dbReference type="Proteomes" id="UP000765509"/>
    </source>
</evidence>
<dbReference type="AlphaFoldDB" id="A0A9Q3D1T4"/>